<dbReference type="GO" id="GO:0035438">
    <property type="term" value="F:cyclic-di-GMP binding"/>
    <property type="evidence" value="ECO:0007669"/>
    <property type="project" value="InterPro"/>
</dbReference>
<gene>
    <name evidence="2" type="ORF">SAMN04488082_101317</name>
</gene>
<protein>
    <submittedName>
        <fullName evidence="2">PilZ domain-containing protein</fullName>
    </submittedName>
</protein>
<dbReference type="Proteomes" id="UP000198635">
    <property type="component" value="Unassembled WGS sequence"/>
</dbReference>
<dbReference type="EMBL" id="FORX01000001">
    <property type="protein sequence ID" value="SFJ09897.1"/>
    <property type="molecule type" value="Genomic_DNA"/>
</dbReference>
<reference evidence="3" key="1">
    <citation type="submission" date="2016-10" db="EMBL/GenBank/DDBJ databases">
        <authorList>
            <person name="Varghese N."/>
            <person name="Submissions S."/>
        </authorList>
    </citation>
    <scope>NUCLEOTIDE SEQUENCE [LARGE SCALE GENOMIC DNA]</scope>
    <source>
        <strain evidence="3">DSM 5918</strain>
    </source>
</reference>
<dbReference type="Gene3D" id="2.40.10.220">
    <property type="entry name" value="predicted glycosyltransferase like domains"/>
    <property type="match status" value="1"/>
</dbReference>
<dbReference type="STRING" id="52560.SAMN04488082_101317"/>
<sequence>MSEERRKRSRVSLEFPLTIAFEGKRVRGKVNDLSLKGLSCSTEEWILPGKECDITLELESGLRMHIHGRIIRAGQDGAIDFISMDETSFAHLRNLVKLYAEDADLVDEELRHPAFKSEEGPFPE</sequence>
<dbReference type="RefSeq" id="WP_177192963.1">
    <property type="nucleotide sequence ID" value="NZ_FORX01000001.1"/>
</dbReference>
<evidence type="ECO:0000259" key="1">
    <source>
        <dbReference type="Pfam" id="PF07238"/>
    </source>
</evidence>
<name>A0A1I3NL56_9BACT</name>
<evidence type="ECO:0000313" key="2">
    <source>
        <dbReference type="EMBL" id="SFJ09897.1"/>
    </source>
</evidence>
<dbReference type="Pfam" id="PF07238">
    <property type="entry name" value="PilZ"/>
    <property type="match status" value="1"/>
</dbReference>
<proteinExistence type="predicted"/>
<dbReference type="InterPro" id="IPR009875">
    <property type="entry name" value="PilZ_domain"/>
</dbReference>
<keyword evidence="3" id="KW-1185">Reference proteome</keyword>
<evidence type="ECO:0000313" key="3">
    <source>
        <dbReference type="Proteomes" id="UP000198635"/>
    </source>
</evidence>
<accession>A0A1I3NL56</accession>
<dbReference type="AlphaFoldDB" id="A0A1I3NL56"/>
<feature type="domain" description="PilZ" evidence="1">
    <location>
        <begin position="4"/>
        <end position="96"/>
    </location>
</feature>
<organism evidence="2 3">
    <name type="scientific">Desulfomicrobium apsheronum</name>
    <dbReference type="NCBI Taxonomy" id="52560"/>
    <lineage>
        <taxon>Bacteria</taxon>
        <taxon>Pseudomonadati</taxon>
        <taxon>Thermodesulfobacteriota</taxon>
        <taxon>Desulfovibrionia</taxon>
        <taxon>Desulfovibrionales</taxon>
        <taxon>Desulfomicrobiaceae</taxon>
        <taxon>Desulfomicrobium</taxon>
    </lineage>
</organism>
<dbReference type="SUPFAM" id="SSF141371">
    <property type="entry name" value="PilZ domain-like"/>
    <property type="match status" value="1"/>
</dbReference>